<sequence>MDAREVEIMLQRVSGTTSMPQAYPQLNAMQQLQSSYMIQPGKFQSLNHTNPNREQPRNGWRYNSNGYSRNQNNFKNFQRNDRRGQSFGTPFNERRWNNRPICNYCQKVEHFASTCRTRMAEYMDKQKGNANMTQSSSNQRY</sequence>
<protein>
    <submittedName>
        <fullName evidence="1">Uncharacterized protein</fullName>
    </submittedName>
</protein>
<gene>
    <name evidence="1" type="ORF">MENTE1834_LOCUS16883</name>
</gene>
<evidence type="ECO:0000313" key="1">
    <source>
        <dbReference type="EMBL" id="CAK5063940.1"/>
    </source>
</evidence>
<accession>A0ACB0YV85</accession>
<organism evidence="1 2">
    <name type="scientific">Meloidogyne enterolobii</name>
    <name type="common">Root-knot nematode worm</name>
    <name type="synonym">Meloidogyne mayaguensis</name>
    <dbReference type="NCBI Taxonomy" id="390850"/>
    <lineage>
        <taxon>Eukaryota</taxon>
        <taxon>Metazoa</taxon>
        <taxon>Ecdysozoa</taxon>
        <taxon>Nematoda</taxon>
        <taxon>Chromadorea</taxon>
        <taxon>Rhabditida</taxon>
        <taxon>Tylenchina</taxon>
        <taxon>Tylenchomorpha</taxon>
        <taxon>Tylenchoidea</taxon>
        <taxon>Meloidogynidae</taxon>
        <taxon>Meloidogyninae</taxon>
        <taxon>Meloidogyne</taxon>
    </lineage>
</organism>
<reference evidence="1" key="1">
    <citation type="submission" date="2023-11" db="EMBL/GenBank/DDBJ databases">
        <authorList>
            <person name="Poullet M."/>
        </authorList>
    </citation>
    <scope>NUCLEOTIDE SEQUENCE</scope>
    <source>
        <strain evidence="1">E1834</strain>
    </source>
</reference>
<dbReference type="Proteomes" id="UP001497535">
    <property type="component" value="Unassembled WGS sequence"/>
</dbReference>
<name>A0ACB0YV85_MELEN</name>
<proteinExistence type="predicted"/>
<keyword evidence="2" id="KW-1185">Reference proteome</keyword>
<comment type="caution">
    <text evidence="1">The sequence shown here is derived from an EMBL/GenBank/DDBJ whole genome shotgun (WGS) entry which is preliminary data.</text>
</comment>
<evidence type="ECO:0000313" key="2">
    <source>
        <dbReference type="Proteomes" id="UP001497535"/>
    </source>
</evidence>
<dbReference type="EMBL" id="CAVMJV010000019">
    <property type="protein sequence ID" value="CAK5063940.1"/>
    <property type="molecule type" value="Genomic_DNA"/>
</dbReference>